<proteinExistence type="predicted"/>
<keyword evidence="2" id="KW-1185">Reference proteome</keyword>
<accession>A0ABQ0VM79</accession>
<evidence type="ECO:0000313" key="1">
    <source>
        <dbReference type="EMBL" id="GEM02287.1"/>
    </source>
</evidence>
<organism evidence="1 2">
    <name type="scientific">Halolactibacillus halophilus</name>
    <dbReference type="NCBI Taxonomy" id="306540"/>
    <lineage>
        <taxon>Bacteria</taxon>
        <taxon>Bacillati</taxon>
        <taxon>Bacillota</taxon>
        <taxon>Bacilli</taxon>
        <taxon>Bacillales</taxon>
        <taxon>Bacillaceae</taxon>
        <taxon>Halolactibacillus</taxon>
    </lineage>
</organism>
<gene>
    <name evidence="1" type="ORF">HHA03_18190</name>
</gene>
<protein>
    <submittedName>
        <fullName evidence="1">Uncharacterized protein</fullName>
    </submittedName>
</protein>
<sequence>MCKGISSYSKKYVRKKRGYKSNGYHYCYVERCEFCPPNLILNVQARGMLALKQ</sequence>
<dbReference type="EMBL" id="BJWI01000030">
    <property type="protein sequence ID" value="GEM02287.1"/>
    <property type="molecule type" value="Genomic_DNA"/>
</dbReference>
<name>A0ABQ0VM79_9BACI</name>
<reference evidence="1 2" key="1">
    <citation type="submission" date="2019-07" db="EMBL/GenBank/DDBJ databases">
        <title>Whole genome shotgun sequence of Halolactibacillus halophilus NBRC 100868.</title>
        <authorList>
            <person name="Hosoyama A."/>
            <person name="Uohara A."/>
            <person name="Ohji S."/>
            <person name="Ichikawa N."/>
        </authorList>
    </citation>
    <scope>NUCLEOTIDE SEQUENCE [LARGE SCALE GENOMIC DNA]</scope>
    <source>
        <strain evidence="1 2">NBRC 100868</strain>
    </source>
</reference>
<evidence type="ECO:0000313" key="2">
    <source>
        <dbReference type="Proteomes" id="UP000321547"/>
    </source>
</evidence>
<dbReference type="Proteomes" id="UP000321547">
    <property type="component" value="Unassembled WGS sequence"/>
</dbReference>
<comment type="caution">
    <text evidence="1">The sequence shown here is derived from an EMBL/GenBank/DDBJ whole genome shotgun (WGS) entry which is preliminary data.</text>
</comment>